<dbReference type="OrthoDB" id="10259809at2759"/>
<protein>
    <submittedName>
        <fullName evidence="2">Uncharacterized protein</fullName>
    </submittedName>
</protein>
<dbReference type="EMBL" id="CAACVG010014840">
    <property type="protein sequence ID" value="VEN63777.1"/>
    <property type="molecule type" value="Genomic_DNA"/>
</dbReference>
<sequence length="163" mass="18319">MKFFVAALSLLAVASAAPIYDVTPTLGAGHLGGYGDLIYTSGDLMAMHWLWAGLGGVPSTEMSWYGPYSFLYRHSGLMGIGNDWAWHRSIGMNWYPDVLDYGVHGEGLVGDMHIRGLLNTGLYKHGWSTVDRMVCYHTYGIERCNLMMMHKMMPHMMMSHMTY</sequence>
<evidence type="ECO:0000313" key="2">
    <source>
        <dbReference type="EMBL" id="VEN63777.1"/>
    </source>
</evidence>
<keyword evidence="3" id="KW-1185">Reference proteome</keyword>
<organism evidence="2 3">
    <name type="scientific">Callosobruchus maculatus</name>
    <name type="common">Southern cowpea weevil</name>
    <name type="synonym">Pulse bruchid</name>
    <dbReference type="NCBI Taxonomy" id="64391"/>
    <lineage>
        <taxon>Eukaryota</taxon>
        <taxon>Metazoa</taxon>
        <taxon>Ecdysozoa</taxon>
        <taxon>Arthropoda</taxon>
        <taxon>Hexapoda</taxon>
        <taxon>Insecta</taxon>
        <taxon>Pterygota</taxon>
        <taxon>Neoptera</taxon>
        <taxon>Endopterygota</taxon>
        <taxon>Coleoptera</taxon>
        <taxon>Polyphaga</taxon>
        <taxon>Cucujiformia</taxon>
        <taxon>Chrysomeloidea</taxon>
        <taxon>Chrysomelidae</taxon>
        <taxon>Bruchinae</taxon>
        <taxon>Bruchini</taxon>
        <taxon>Callosobruchus</taxon>
    </lineage>
</organism>
<reference evidence="2 3" key="1">
    <citation type="submission" date="2019-01" db="EMBL/GenBank/DDBJ databases">
        <authorList>
            <person name="Sayadi A."/>
        </authorList>
    </citation>
    <scope>NUCLEOTIDE SEQUENCE [LARGE SCALE GENOMIC DNA]</scope>
</reference>
<dbReference type="Proteomes" id="UP000410492">
    <property type="component" value="Unassembled WGS sequence"/>
</dbReference>
<evidence type="ECO:0000256" key="1">
    <source>
        <dbReference type="SAM" id="SignalP"/>
    </source>
</evidence>
<evidence type="ECO:0000313" key="3">
    <source>
        <dbReference type="Proteomes" id="UP000410492"/>
    </source>
</evidence>
<keyword evidence="1" id="KW-0732">Signal</keyword>
<gene>
    <name evidence="2" type="ORF">CALMAC_LOCUS20501</name>
</gene>
<feature type="signal peptide" evidence="1">
    <location>
        <begin position="1"/>
        <end position="16"/>
    </location>
</feature>
<name>A0A653DUL8_CALMS</name>
<proteinExistence type="predicted"/>
<feature type="chain" id="PRO_5024799167" evidence="1">
    <location>
        <begin position="17"/>
        <end position="163"/>
    </location>
</feature>
<dbReference type="AlphaFoldDB" id="A0A653DUL8"/>
<accession>A0A653DUL8</accession>